<evidence type="ECO:0000256" key="16">
    <source>
        <dbReference type="RuleBase" id="RU000579"/>
    </source>
</evidence>
<reference evidence="21" key="4">
    <citation type="submission" date="2023-08" db="EMBL/GenBank/DDBJ databases">
        <title>Veillonella_parvula_DSM 2007_complete_genome_hifiasm_Zymo_Research_D6332.</title>
        <authorList>
            <person name="Damerum A."/>
        </authorList>
    </citation>
    <scope>NUCLEOTIDE SEQUENCE</scope>
    <source>
        <strain evidence="21">DSM 2007</strain>
    </source>
</reference>
<reference evidence="19" key="3">
    <citation type="submission" date="2021-02" db="EMBL/GenBank/DDBJ databases">
        <title>Infant gut strain persistence is associated with maternal origin, phylogeny, and functional potential including surface adhesion and iron acquisition.</title>
        <authorList>
            <person name="Lou Y.C."/>
        </authorList>
    </citation>
    <scope>NUCLEOTIDE SEQUENCE</scope>
    <source>
        <strain evidence="19">L3_108_031G1_dasL3_108_031G1_concoct_20</strain>
    </source>
</reference>
<evidence type="ECO:0000313" key="23">
    <source>
        <dbReference type="Proteomes" id="UP000778864"/>
    </source>
</evidence>
<dbReference type="Proteomes" id="UP000234197">
    <property type="component" value="Unassembled WGS sequence"/>
</dbReference>
<evidence type="ECO:0000313" key="20">
    <source>
        <dbReference type="EMBL" id="MEO9177960.1"/>
    </source>
</evidence>
<comment type="cofactor">
    <cofactor evidence="1">
        <name>a metal cation</name>
        <dbReference type="ChEBI" id="CHEBI:25213"/>
    </cofactor>
</comment>
<evidence type="ECO:0000313" key="22">
    <source>
        <dbReference type="Proteomes" id="UP000234197"/>
    </source>
</evidence>
<keyword evidence="22" id="KW-1185">Reference proteome</keyword>
<dbReference type="Pfam" id="PF03447">
    <property type="entry name" value="NAD_binding_3"/>
    <property type="match status" value="1"/>
</dbReference>
<dbReference type="Pfam" id="PF00742">
    <property type="entry name" value="Homoserine_dh"/>
    <property type="match status" value="1"/>
</dbReference>
<dbReference type="PANTHER" id="PTHR43331">
    <property type="entry name" value="HOMOSERINE DEHYDROGENASE"/>
    <property type="match status" value="1"/>
</dbReference>
<feature type="binding site" evidence="15">
    <location>
        <position position="191"/>
    </location>
    <ligand>
        <name>L-homoserine</name>
        <dbReference type="ChEBI" id="CHEBI:57476"/>
    </ligand>
</feature>
<evidence type="ECO:0000256" key="11">
    <source>
        <dbReference type="ARBA" id="ARBA00023053"/>
    </source>
</evidence>
<evidence type="ECO:0000256" key="1">
    <source>
        <dbReference type="ARBA" id="ARBA00001920"/>
    </source>
</evidence>
<keyword evidence="9 15" id="KW-0521">NADP</keyword>
<dbReference type="PIRSF" id="PIRSF000098">
    <property type="entry name" value="Homoser_dehydrog"/>
    <property type="match status" value="1"/>
</dbReference>
<evidence type="ECO:0000256" key="14">
    <source>
        <dbReference type="PIRSR" id="PIRSR000098-1"/>
    </source>
</evidence>
<dbReference type="InterPro" id="IPR001342">
    <property type="entry name" value="HDH_cat"/>
</dbReference>
<evidence type="ECO:0000256" key="2">
    <source>
        <dbReference type="ARBA" id="ARBA00005056"/>
    </source>
</evidence>
<dbReference type="EMBL" id="PKMC02000004">
    <property type="protein sequence ID" value="MEO9177960.1"/>
    <property type="molecule type" value="Genomic_DNA"/>
</dbReference>
<evidence type="ECO:0000256" key="6">
    <source>
        <dbReference type="ARBA" id="ARBA00013376"/>
    </source>
</evidence>
<comment type="similarity">
    <text evidence="4 17">Belongs to the homoserine dehydrogenase family.</text>
</comment>
<dbReference type="GO" id="GO:0050661">
    <property type="term" value="F:NADP binding"/>
    <property type="evidence" value="ECO:0007669"/>
    <property type="project" value="InterPro"/>
</dbReference>
<dbReference type="GO" id="GO:0009088">
    <property type="term" value="P:threonine biosynthetic process"/>
    <property type="evidence" value="ECO:0007669"/>
    <property type="project" value="UniProtKB-UniPathway"/>
</dbReference>
<dbReference type="InterPro" id="IPR036291">
    <property type="entry name" value="NAD(P)-bd_dom_sf"/>
</dbReference>
<dbReference type="EMBL" id="JAGZMU010000001">
    <property type="protein sequence ID" value="MBS4892558.1"/>
    <property type="molecule type" value="Genomic_DNA"/>
</dbReference>
<dbReference type="Proteomes" id="UP001228955">
    <property type="component" value="Chromosome"/>
</dbReference>
<accession>A0A134BSZ8</accession>
<evidence type="ECO:0000256" key="17">
    <source>
        <dbReference type="RuleBase" id="RU004171"/>
    </source>
</evidence>
<dbReference type="SUPFAM" id="SSF55347">
    <property type="entry name" value="Glyceraldehyde-3-phosphate dehydrogenase-like, C-terminal domain"/>
    <property type="match status" value="1"/>
</dbReference>
<protein>
    <recommendedName>
        <fullName evidence="6 16">Homoserine dehydrogenase</fullName>
        <ecNumber evidence="5 16">1.1.1.3</ecNumber>
    </recommendedName>
</protein>
<dbReference type="InterPro" id="IPR019811">
    <property type="entry name" value="HDH_CS"/>
</dbReference>
<comment type="catalytic activity">
    <reaction evidence="13">
        <text>L-homoserine + NADP(+) = L-aspartate 4-semialdehyde + NADPH + H(+)</text>
        <dbReference type="Rhea" id="RHEA:15761"/>
        <dbReference type="ChEBI" id="CHEBI:15378"/>
        <dbReference type="ChEBI" id="CHEBI:57476"/>
        <dbReference type="ChEBI" id="CHEBI:57783"/>
        <dbReference type="ChEBI" id="CHEBI:58349"/>
        <dbReference type="ChEBI" id="CHEBI:537519"/>
        <dbReference type="EC" id="1.1.1.3"/>
    </reaction>
    <physiologicalReaction direction="right-to-left" evidence="13">
        <dbReference type="Rhea" id="RHEA:15763"/>
    </physiologicalReaction>
</comment>
<dbReference type="AlphaFoldDB" id="A0A134BSZ8"/>
<dbReference type="GO" id="GO:0009086">
    <property type="term" value="P:methionine biosynthetic process"/>
    <property type="evidence" value="ECO:0007669"/>
    <property type="project" value="UniProtKB-KW"/>
</dbReference>
<dbReference type="RefSeq" id="WP_004695772.1">
    <property type="nucleotide sequence ID" value="NZ_AP031417.1"/>
</dbReference>
<feature type="active site" description="Proton donor" evidence="14">
    <location>
        <position position="206"/>
    </location>
</feature>
<dbReference type="PROSITE" id="PS01042">
    <property type="entry name" value="HOMOSER_DHGENASE"/>
    <property type="match status" value="1"/>
</dbReference>
<dbReference type="Gene3D" id="3.40.50.720">
    <property type="entry name" value="NAD(P)-binding Rossmann-like Domain"/>
    <property type="match status" value="1"/>
</dbReference>
<feature type="domain" description="ACT" evidence="18">
    <location>
        <begin position="351"/>
        <end position="425"/>
    </location>
</feature>
<evidence type="ECO:0000256" key="7">
    <source>
        <dbReference type="ARBA" id="ARBA00022605"/>
    </source>
</evidence>
<dbReference type="InterPro" id="IPR016204">
    <property type="entry name" value="HDH"/>
</dbReference>
<dbReference type="InterPro" id="IPR002912">
    <property type="entry name" value="ACT_dom"/>
</dbReference>
<keyword evidence="7 16" id="KW-0028">Amino-acid biosynthesis</keyword>
<comment type="pathway">
    <text evidence="3 16">Amino-acid biosynthesis; L-methionine biosynthesis via de novo pathway; L-homoserine from L-aspartate: step 3/3.</text>
</comment>
<dbReference type="GO" id="GO:0004412">
    <property type="term" value="F:homoserine dehydrogenase activity"/>
    <property type="evidence" value="ECO:0007669"/>
    <property type="project" value="UniProtKB-EC"/>
</dbReference>
<evidence type="ECO:0000259" key="18">
    <source>
        <dbReference type="PROSITE" id="PS51671"/>
    </source>
</evidence>
<name>A0A134BSZ8_VEIPA</name>
<evidence type="ECO:0000256" key="10">
    <source>
        <dbReference type="ARBA" id="ARBA00023002"/>
    </source>
</evidence>
<evidence type="ECO:0000256" key="8">
    <source>
        <dbReference type="ARBA" id="ARBA00022697"/>
    </source>
</evidence>
<dbReference type="InterPro" id="IPR045865">
    <property type="entry name" value="ACT-like_dom_sf"/>
</dbReference>
<evidence type="ECO:0000256" key="4">
    <source>
        <dbReference type="ARBA" id="ARBA00006753"/>
    </source>
</evidence>
<evidence type="ECO:0000256" key="12">
    <source>
        <dbReference type="ARBA" id="ARBA00023167"/>
    </source>
</evidence>
<dbReference type="EMBL" id="CP133463">
    <property type="protein sequence ID" value="WMS20624.1"/>
    <property type="molecule type" value="Genomic_DNA"/>
</dbReference>
<dbReference type="InterPro" id="IPR005106">
    <property type="entry name" value="Asp/hSer_DH_NAD-bd"/>
</dbReference>
<reference evidence="20" key="2">
    <citation type="submission" date="2017-12" db="EMBL/GenBank/DDBJ databases">
        <authorList>
            <person name="Thomas-White K."/>
            <person name="Wolfe A.J."/>
        </authorList>
    </citation>
    <scope>NUCLEOTIDE SEQUENCE</scope>
    <source>
        <strain evidence="20">UMB0138</strain>
    </source>
</reference>
<proteinExistence type="inferred from homology"/>
<dbReference type="FunFam" id="3.30.360.10:FF:000005">
    <property type="entry name" value="Homoserine dehydrogenase"/>
    <property type="match status" value="1"/>
</dbReference>
<dbReference type="PANTHER" id="PTHR43331:SF1">
    <property type="entry name" value="HOMOSERINE DEHYDROGENASE"/>
    <property type="match status" value="1"/>
</dbReference>
<evidence type="ECO:0000313" key="19">
    <source>
        <dbReference type="EMBL" id="MBS4892558.1"/>
    </source>
</evidence>
<evidence type="ECO:0000256" key="13">
    <source>
        <dbReference type="ARBA" id="ARBA00048841"/>
    </source>
</evidence>
<dbReference type="STRING" id="29466.GCA_002005185_01541"/>
<dbReference type="Proteomes" id="UP000778864">
    <property type="component" value="Unassembled WGS sequence"/>
</dbReference>
<sequence>MTTIKIALLGFGTVAQGTFNLLQDNAELIKNRTGVNVEISKIYVRNPEKYSHITLPETAKYVTDIDEVLKDDSIQMVVELMGGTSFAKDCVEGALKAKKNVVTANKDLLAEAGPYLLDLASKNGVDLRFEASVLGGIPIIRTLYESLAGNRITEIIGIMNGTTNFILTKMSEEGLSYQDVLKEAQDLGYAEADPTADVEGLDAARKLAILASISFNRRIFFEDVTVEGITCIDTEDIKFGKEFGYNIKLLGIAKETAQGLSLNVYPAFIPTTHPLASVRGSYNAIYVKGNGIDDVMLYGRGAGSLPTGSSVVSDIMEVAKNVSYNETGRLKPFYYDQKDIYSPGKIQSSYYLRLAVDNKTGVLAKISAKLAEQKISVLSIVQRNMDPETAVLAIVTSKCPRSYILNLIDSFNSLRSVKAVNSVIRIMEA</sequence>
<evidence type="ECO:0000256" key="15">
    <source>
        <dbReference type="PIRSR" id="PIRSR000098-2"/>
    </source>
</evidence>
<dbReference type="CDD" id="cd04881">
    <property type="entry name" value="ACT_HSDH-Hom"/>
    <property type="match status" value="1"/>
</dbReference>
<evidence type="ECO:0000256" key="9">
    <source>
        <dbReference type="ARBA" id="ARBA00022857"/>
    </source>
</evidence>
<keyword evidence="10 16" id="KW-0560">Oxidoreductase</keyword>
<dbReference type="Gene3D" id="3.30.360.10">
    <property type="entry name" value="Dihydrodipicolinate Reductase, domain 2"/>
    <property type="match status" value="1"/>
</dbReference>
<gene>
    <name evidence="20" type="ORF">CYJ21_003250</name>
    <name evidence="19" type="ORF">KHZ90_02110</name>
    <name evidence="21" type="ORF">RDV51_04570</name>
</gene>
<dbReference type="SUPFAM" id="SSF55021">
    <property type="entry name" value="ACT-like"/>
    <property type="match status" value="1"/>
</dbReference>
<keyword evidence="12 16" id="KW-0486">Methionine biosynthesis</keyword>
<evidence type="ECO:0000313" key="21">
    <source>
        <dbReference type="EMBL" id="WMS20624.1"/>
    </source>
</evidence>
<keyword evidence="8 16" id="KW-0791">Threonine biosynthesis</keyword>
<reference evidence="22" key="1">
    <citation type="submission" date="2017-12" db="EMBL/GenBank/DDBJ databases">
        <title>Phylogenetic diversity of female urinary microbiome.</title>
        <authorList>
            <person name="Thomas-White K."/>
            <person name="Wolfe A.J."/>
        </authorList>
    </citation>
    <scope>NUCLEOTIDE SEQUENCE [LARGE SCALE GENOMIC DNA]</scope>
    <source>
        <strain evidence="22">UMB0138</strain>
    </source>
</reference>
<keyword evidence="11" id="KW-0915">Sodium</keyword>
<dbReference type="Gene3D" id="3.30.70.260">
    <property type="match status" value="1"/>
</dbReference>
<dbReference type="SUPFAM" id="SSF51735">
    <property type="entry name" value="NAD(P)-binding Rossmann-fold domains"/>
    <property type="match status" value="1"/>
</dbReference>
<comment type="pathway">
    <text evidence="2 16">Amino-acid biosynthesis; L-threonine biosynthesis; L-threonine from L-aspartate: step 3/5.</text>
</comment>
<dbReference type="EC" id="1.1.1.3" evidence="5 16"/>
<evidence type="ECO:0000256" key="3">
    <source>
        <dbReference type="ARBA" id="ARBA00005062"/>
    </source>
</evidence>
<feature type="binding site" evidence="15">
    <location>
        <position position="106"/>
    </location>
    <ligand>
        <name>NADPH</name>
        <dbReference type="ChEBI" id="CHEBI:57783"/>
    </ligand>
</feature>
<evidence type="ECO:0000256" key="5">
    <source>
        <dbReference type="ARBA" id="ARBA00013213"/>
    </source>
</evidence>
<dbReference type="NCBIfam" id="NF004976">
    <property type="entry name" value="PRK06349.1"/>
    <property type="match status" value="1"/>
</dbReference>
<dbReference type="PROSITE" id="PS51671">
    <property type="entry name" value="ACT"/>
    <property type="match status" value="1"/>
</dbReference>
<organism evidence="19 23">
    <name type="scientific">Veillonella parvula</name>
    <name type="common">Staphylococcus parvulus</name>
    <dbReference type="NCBI Taxonomy" id="29466"/>
    <lineage>
        <taxon>Bacteria</taxon>
        <taxon>Bacillati</taxon>
        <taxon>Bacillota</taxon>
        <taxon>Negativicutes</taxon>
        <taxon>Veillonellales</taxon>
        <taxon>Veillonellaceae</taxon>
        <taxon>Veillonella</taxon>
    </lineage>
</organism>
<reference evidence="20 22" key="5">
    <citation type="submission" date="2024-04" db="EMBL/GenBank/DDBJ databases">
        <title>Na.</title>
        <authorList>
            <person name="Choi B."/>
        </authorList>
    </citation>
    <scope>NUCLEOTIDE SEQUENCE [LARGE SCALE GENOMIC DNA]</scope>
    <source>
        <strain evidence="20 22">UMB0138</strain>
    </source>
</reference>